<dbReference type="PANTHER" id="PTHR35711:SF1">
    <property type="entry name" value="ECTODERMAL, ISOFORM F"/>
    <property type="match status" value="1"/>
</dbReference>
<evidence type="ECO:0000313" key="4">
    <source>
        <dbReference type="Proteomes" id="UP000623467"/>
    </source>
</evidence>
<name>A0A8H6XN84_9AGAR</name>
<keyword evidence="4" id="KW-1185">Reference proteome</keyword>
<dbReference type="InterPro" id="IPR045341">
    <property type="entry name" value="DUF6532"/>
</dbReference>
<feature type="region of interest" description="Disordered" evidence="1">
    <location>
        <begin position="656"/>
        <end position="699"/>
    </location>
</feature>
<reference evidence="3" key="1">
    <citation type="submission" date="2020-05" db="EMBL/GenBank/DDBJ databases">
        <title>Mycena genomes resolve the evolution of fungal bioluminescence.</title>
        <authorList>
            <person name="Tsai I.J."/>
        </authorList>
    </citation>
    <scope>NUCLEOTIDE SEQUENCE</scope>
    <source>
        <strain evidence="3">160909Yilan</strain>
    </source>
</reference>
<feature type="compositionally biased region" description="Basic and acidic residues" evidence="1">
    <location>
        <begin position="437"/>
        <end position="453"/>
    </location>
</feature>
<feature type="region of interest" description="Disordered" evidence="1">
    <location>
        <begin position="952"/>
        <end position="971"/>
    </location>
</feature>
<dbReference type="Proteomes" id="UP000623467">
    <property type="component" value="Unassembled WGS sequence"/>
</dbReference>
<feature type="compositionally biased region" description="Basic and acidic residues" evidence="1">
    <location>
        <begin position="71"/>
        <end position="83"/>
    </location>
</feature>
<accession>A0A8H6XN84</accession>
<feature type="compositionally biased region" description="Basic and acidic residues" evidence="1">
    <location>
        <begin position="515"/>
        <end position="526"/>
    </location>
</feature>
<protein>
    <recommendedName>
        <fullName evidence="2">DUF6532 domain-containing protein</fullName>
    </recommendedName>
</protein>
<evidence type="ECO:0000256" key="1">
    <source>
        <dbReference type="SAM" id="MobiDB-lite"/>
    </source>
</evidence>
<feature type="compositionally biased region" description="Basic and acidic residues" evidence="1">
    <location>
        <begin position="18"/>
        <end position="29"/>
    </location>
</feature>
<evidence type="ECO:0000313" key="3">
    <source>
        <dbReference type="EMBL" id="KAF7343694.1"/>
    </source>
</evidence>
<feature type="region of interest" description="Disordered" evidence="1">
    <location>
        <begin position="421"/>
        <end position="625"/>
    </location>
</feature>
<comment type="caution">
    <text evidence="3">The sequence shown here is derived from an EMBL/GenBank/DDBJ whole genome shotgun (WGS) entry which is preliminary data.</text>
</comment>
<dbReference type="EMBL" id="JACAZH010000022">
    <property type="protein sequence ID" value="KAF7343694.1"/>
    <property type="molecule type" value="Genomic_DNA"/>
</dbReference>
<feature type="domain" description="DUF6532" evidence="2">
    <location>
        <begin position="703"/>
        <end position="926"/>
    </location>
</feature>
<gene>
    <name evidence="3" type="ORF">MSAN_01949300</name>
</gene>
<feature type="region of interest" description="Disordered" evidence="1">
    <location>
        <begin position="195"/>
        <end position="338"/>
    </location>
</feature>
<feature type="compositionally biased region" description="Basic and acidic residues" evidence="1">
    <location>
        <begin position="656"/>
        <end position="670"/>
    </location>
</feature>
<feature type="compositionally biased region" description="Acidic residues" evidence="1">
    <location>
        <begin position="301"/>
        <end position="311"/>
    </location>
</feature>
<dbReference type="OrthoDB" id="3070412at2759"/>
<feature type="compositionally biased region" description="Polar residues" evidence="1">
    <location>
        <begin position="533"/>
        <end position="549"/>
    </location>
</feature>
<organism evidence="3 4">
    <name type="scientific">Mycena sanguinolenta</name>
    <dbReference type="NCBI Taxonomy" id="230812"/>
    <lineage>
        <taxon>Eukaryota</taxon>
        <taxon>Fungi</taxon>
        <taxon>Dikarya</taxon>
        <taxon>Basidiomycota</taxon>
        <taxon>Agaricomycotina</taxon>
        <taxon>Agaricomycetes</taxon>
        <taxon>Agaricomycetidae</taxon>
        <taxon>Agaricales</taxon>
        <taxon>Marasmiineae</taxon>
        <taxon>Mycenaceae</taxon>
        <taxon>Mycena</taxon>
    </lineage>
</organism>
<feature type="compositionally biased region" description="Basic and acidic residues" evidence="1">
    <location>
        <begin position="462"/>
        <end position="471"/>
    </location>
</feature>
<dbReference type="AlphaFoldDB" id="A0A8H6XN84"/>
<feature type="compositionally biased region" description="Basic and acidic residues" evidence="1">
    <location>
        <begin position="312"/>
        <end position="322"/>
    </location>
</feature>
<dbReference type="Pfam" id="PF20149">
    <property type="entry name" value="DUF6532"/>
    <property type="match status" value="1"/>
</dbReference>
<feature type="compositionally biased region" description="Basic and acidic residues" evidence="1">
    <location>
        <begin position="611"/>
        <end position="621"/>
    </location>
</feature>
<evidence type="ECO:0000259" key="2">
    <source>
        <dbReference type="Pfam" id="PF20149"/>
    </source>
</evidence>
<feature type="compositionally biased region" description="Acidic residues" evidence="1">
    <location>
        <begin position="671"/>
        <end position="695"/>
    </location>
</feature>
<feature type="compositionally biased region" description="Acidic residues" evidence="1">
    <location>
        <begin position="240"/>
        <end position="293"/>
    </location>
</feature>
<dbReference type="PANTHER" id="PTHR35711">
    <property type="entry name" value="EXPRESSED PROTEIN"/>
    <property type="match status" value="1"/>
</dbReference>
<feature type="compositionally biased region" description="Basic and acidic residues" evidence="1">
    <location>
        <begin position="952"/>
        <end position="963"/>
    </location>
</feature>
<feature type="compositionally biased region" description="Low complexity" evidence="1">
    <location>
        <begin position="558"/>
        <end position="591"/>
    </location>
</feature>
<sequence>MSSTRKSGVAQKPSKSSIKSDPKTARAEPQKQVPQKRKPATDQLPTVGRGAPIDGKENVGTGRPQRTRPQTVDRWEREGEKIRNNPKNKASVIPHDEPINEAAPPAKRQRKNPPAFIPPDESPLKGQPKPTKFNPALNLIIKGPKLPANAKDEIVEFSPSPPVDKRRGNSVRSSLFFMNHLEGFPDIFAQGPSRADLVDVNQTEDNHQNHRYPNDDCTSEGHCNDNDAYYQNDQDHGLDDGVDDGLDDDYKDDNHDQDDNDQDDNHDQDDNDQDDNHDQDEDDQDQDDDDQDQDDYRNEQEDFGDDDEQDGHEDFHVDDNNGPRDFYAETTTTMTPTASTWMIAMAPQKYEGHNMDVDDYDCQPQDRAPQQRGRTTHDEQEGESGQEFDGPTVLPTGGPHGYGLSRVPVLRSAASLRILAEHEKRLSPRTSQEQEGPSDRRREELEHLGDQARQEACSRQLKQIDQKRREASGQAAPHHGNSRTQPTPGQTRPGLGALIKIPPGNGGKRPQVSDTARKSGPDNQGRERKHPQVSGNPGDSGNVSGGVTRSSDDIVPNSGSVAGKSGSVSKKSGSVSKKSGGVSKKSSGSGVQNSQNTTRKSTENPDPDLDDSLRLERRAYQKQDQNAYDVLAKHRASNKATRLPSAQILERCRRQQNLRDKLRDDQKKDDGDDQDDQDDQEEDDGDDQEEDDEEDTNQKAPVYKYLVQLDFFPDRKEYKVTIADYLSDSIVFFVQDNDLYLDLSYYDEFRDDMLKMLVGFISTFRGRCMRQAREVIKQYYLHRIYTKPEDLPEAFNQEEYHQKTIQNVEKLLDRAFFLHDGRDEEGSVNNFMAPAIGDLAERILTMGKKTALFRTYPEIFDVYTSNFIAACSCLVMFLPFYKKTSLILLQLRAALEEYRSGTPVEKPFSEEANSKFYKKAIYCIEKINRNDKHRRKTIGRWDKWAEEARKKRQRQVEKPMARDDEMDIDLD</sequence>
<feature type="compositionally biased region" description="Basic and acidic residues" evidence="1">
    <location>
        <begin position="204"/>
        <end position="214"/>
    </location>
</feature>
<feature type="region of interest" description="Disordered" evidence="1">
    <location>
        <begin position="353"/>
        <end position="406"/>
    </location>
</feature>
<proteinExistence type="predicted"/>
<feature type="region of interest" description="Disordered" evidence="1">
    <location>
        <begin position="1"/>
        <end position="135"/>
    </location>
</feature>